<dbReference type="Gene3D" id="1.20.5.500">
    <property type="entry name" value="Single helix bin"/>
    <property type="match status" value="1"/>
</dbReference>
<comment type="similarity">
    <text evidence="2 4">Belongs to the ATPase inhibitor family.</text>
</comment>
<keyword evidence="3" id="KW-0496">Mitochondrion</keyword>
<evidence type="ECO:0000256" key="1">
    <source>
        <dbReference type="ARBA" id="ARBA00004173"/>
    </source>
</evidence>
<dbReference type="Proteomes" id="UP000094336">
    <property type="component" value="Unassembled WGS sequence"/>
</dbReference>
<evidence type="ECO:0000256" key="5">
    <source>
        <dbReference type="SAM" id="Coils"/>
    </source>
</evidence>
<dbReference type="GO" id="GO:0042030">
    <property type="term" value="F:ATPase inhibitor activity"/>
    <property type="evidence" value="ECO:0007669"/>
    <property type="project" value="InterPro"/>
</dbReference>
<dbReference type="SUPFAM" id="SSF64602">
    <property type="entry name" value="F1 ATPase inhibitor, IF1, C-terminal domain"/>
    <property type="match status" value="1"/>
</dbReference>
<evidence type="ECO:0000256" key="4">
    <source>
        <dbReference type="RuleBase" id="RU368087"/>
    </source>
</evidence>
<dbReference type="EMBL" id="KV454435">
    <property type="protein sequence ID" value="ODQ78463.1"/>
    <property type="molecule type" value="Genomic_DNA"/>
</dbReference>
<reference evidence="7" key="1">
    <citation type="submission" date="2016-05" db="EMBL/GenBank/DDBJ databases">
        <title>Comparative genomics of biotechnologically important yeasts.</title>
        <authorList>
            <consortium name="DOE Joint Genome Institute"/>
            <person name="Riley R."/>
            <person name="Haridas S."/>
            <person name="Wolfe K.H."/>
            <person name="Lopes M.R."/>
            <person name="Hittinger C.T."/>
            <person name="Goker M."/>
            <person name="Salamov A."/>
            <person name="Wisecaver J."/>
            <person name="Long T.M."/>
            <person name="Aerts A.L."/>
            <person name="Barry K."/>
            <person name="Choi C."/>
            <person name="Clum A."/>
            <person name="Coughlan A.Y."/>
            <person name="Deshpande S."/>
            <person name="Douglass A.P."/>
            <person name="Hanson S.J."/>
            <person name="Klenk H.-P."/>
            <person name="Labutti K."/>
            <person name="Lapidus A."/>
            <person name="Lindquist E."/>
            <person name="Lipzen A."/>
            <person name="Meier-Kolthoff J.P."/>
            <person name="Ohm R.A."/>
            <person name="Otillar R.P."/>
            <person name="Pangilinan J."/>
            <person name="Peng Y."/>
            <person name="Rokas A."/>
            <person name="Rosa C.A."/>
            <person name="Scheuner C."/>
            <person name="Sibirny A.A."/>
            <person name="Slot J.C."/>
            <person name="Stielow J.B."/>
            <person name="Sun H."/>
            <person name="Kurtzman C.P."/>
            <person name="Blackwell M."/>
            <person name="Grigoriev I.V."/>
            <person name="Jeffries T.W."/>
        </authorList>
    </citation>
    <scope>NUCLEOTIDE SEQUENCE [LARGE SCALE GENOMIC DNA]</scope>
    <source>
        <strain evidence="7">NRRL Y-12698</strain>
    </source>
</reference>
<feature type="coiled-coil region" evidence="5">
    <location>
        <begin position="51"/>
        <end position="85"/>
    </location>
</feature>
<comment type="function">
    <text evidence="4">Inhibits the enzyme activity of ATPase.</text>
</comment>
<protein>
    <recommendedName>
        <fullName evidence="4">ATPase inhibitor, mitochondrial</fullName>
    </recommendedName>
</protein>
<comment type="subcellular location">
    <subcellularLocation>
        <location evidence="1">Mitochondrion</location>
    </subcellularLocation>
</comment>
<dbReference type="STRING" id="984486.A0A1E3QL99"/>
<evidence type="ECO:0000313" key="7">
    <source>
        <dbReference type="Proteomes" id="UP000094336"/>
    </source>
</evidence>
<dbReference type="Pfam" id="PF04568">
    <property type="entry name" value="IATP"/>
    <property type="match status" value="1"/>
</dbReference>
<evidence type="ECO:0000256" key="3">
    <source>
        <dbReference type="ARBA" id="ARBA00023128"/>
    </source>
</evidence>
<accession>A0A1E3QL99</accession>
<proteinExistence type="inferred from homology"/>
<keyword evidence="5" id="KW-0175">Coiled coil</keyword>
<dbReference type="InterPro" id="IPR007648">
    <property type="entry name" value="ATPase_inhibitor_mt"/>
</dbReference>
<dbReference type="GO" id="GO:0005739">
    <property type="term" value="C:mitochondrion"/>
    <property type="evidence" value="ECO:0007669"/>
    <property type="project" value="UniProtKB-SubCell"/>
</dbReference>
<evidence type="ECO:0000256" key="2">
    <source>
        <dbReference type="ARBA" id="ARBA00010901"/>
    </source>
</evidence>
<keyword evidence="7" id="KW-1185">Reference proteome</keyword>
<dbReference type="AlphaFoldDB" id="A0A1E3QL99"/>
<dbReference type="OrthoDB" id="5532350at2759"/>
<evidence type="ECO:0000313" key="6">
    <source>
        <dbReference type="EMBL" id="ODQ78463.1"/>
    </source>
</evidence>
<organism evidence="6 7">
    <name type="scientific">Babjeviella inositovora NRRL Y-12698</name>
    <dbReference type="NCBI Taxonomy" id="984486"/>
    <lineage>
        <taxon>Eukaryota</taxon>
        <taxon>Fungi</taxon>
        <taxon>Dikarya</taxon>
        <taxon>Ascomycota</taxon>
        <taxon>Saccharomycotina</taxon>
        <taxon>Pichiomycetes</taxon>
        <taxon>Serinales incertae sedis</taxon>
        <taxon>Babjeviella</taxon>
    </lineage>
</organism>
<dbReference type="RefSeq" id="XP_018983791.1">
    <property type="nucleotide sequence ID" value="XM_019131927.1"/>
</dbReference>
<gene>
    <name evidence="6" type="ORF">BABINDRAFT_39410</name>
</gene>
<name>A0A1E3QL99_9ASCO</name>
<sequence>MLSQISRRALTSNRAIAMRMYSEGATGAPRGASSDDAFSKREAAQENLYVKQHEKEQLAALRKKLAEQEKTISDIQGKLDDLEKK</sequence>
<dbReference type="GeneID" id="30149780"/>